<comment type="caution">
    <text evidence="2">The sequence shown here is derived from an EMBL/GenBank/DDBJ whole genome shotgun (WGS) entry which is preliminary data.</text>
</comment>
<dbReference type="EMBL" id="JAHRGL010000057">
    <property type="protein sequence ID" value="MBV2134322.1"/>
    <property type="molecule type" value="Genomic_DNA"/>
</dbReference>
<feature type="signal peptide" evidence="1">
    <location>
        <begin position="1"/>
        <end position="21"/>
    </location>
</feature>
<feature type="chain" id="PRO_5045246526" evidence="1">
    <location>
        <begin position="22"/>
        <end position="178"/>
    </location>
</feature>
<organism evidence="2 3">
    <name type="scientific">Geopseudomonas aromaticivorans</name>
    <dbReference type="NCBI Taxonomy" id="2849492"/>
    <lineage>
        <taxon>Bacteria</taxon>
        <taxon>Pseudomonadati</taxon>
        <taxon>Pseudomonadota</taxon>
        <taxon>Gammaproteobacteria</taxon>
        <taxon>Pseudomonadales</taxon>
        <taxon>Pseudomonadaceae</taxon>
        <taxon>Geopseudomonas</taxon>
    </lineage>
</organism>
<dbReference type="Proteomes" id="UP000813068">
    <property type="component" value="Unassembled WGS sequence"/>
</dbReference>
<keyword evidence="1" id="KW-0732">Signal</keyword>
<evidence type="ECO:0000256" key="1">
    <source>
        <dbReference type="SAM" id="SignalP"/>
    </source>
</evidence>
<accession>A0ABS6MZT4</accession>
<evidence type="ECO:0000313" key="3">
    <source>
        <dbReference type="Proteomes" id="UP000813068"/>
    </source>
</evidence>
<evidence type="ECO:0000313" key="2">
    <source>
        <dbReference type="EMBL" id="MBV2134322.1"/>
    </source>
</evidence>
<keyword evidence="3" id="KW-1185">Reference proteome</keyword>
<protein>
    <submittedName>
        <fullName evidence="2">Uncharacterized protein</fullName>
    </submittedName>
</protein>
<reference evidence="2 3" key="1">
    <citation type="submission" date="2021-06" db="EMBL/GenBank/DDBJ databases">
        <title>Differences between aerobic and microaerobic xylene degrading microbial communities.</title>
        <authorList>
            <person name="Banerjee S."/>
            <person name="Tancsics A."/>
        </authorList>
    </citation>
    <scope>NUCLEOTIDE SEQUENCE [LARGE SCALE GENOMIC DNA]</scope>
    <source>
        <strain evidence="2 3">MAP12</strain>
    </source>
</reference>
<name>A0ABS6MZT4_9GAMM</name>
<sequence length="178" mass="19831">MKSTILTVVGCTLLLPTISFGGDPYIDIHDTMCTEGEAIYISCSFNANEKNKIKVASICAKGNESPDSGYIQYRYGIPGEKLELQFPKSITSPKKIFKIYKSDSIDGITQALRFSKETYIYSFEKRGLSSYRLVVTENGKEVFNKSCEEPGKIYIADDAFDGIQTINLGEKEISNTDK</sequence>
<proteinExistence type="predicted"/>
<dbReference type="RefSeq" id="WP_217682764.1">
    <property type="nucleotide sequence ID" value="NZ_JAHRGL010000057.1"/>
</dbReference>
<gene>
    <name evidence="2" type="ORF">KRX52_16200</name>
</gene>